<evidence type="ECO:0000313" key="6">
    <source>
        <dbReference type="RefSeq" id="XP_011205455.2"/>
    </source>
</evidence>
<evidence type="ECO:0000313" key="5">
    <source>
        <dbReference type="Proteomes" id="UP001652620"/>
    </source>
</evidence>
<dbReference type="PROSITE" id="PS50235">
    <property type="entry name" value="USP_3"/>
    <property type="match status" value="1"/>
</dbReference>
<dbReference type="Proteomes" id="UP001652620">
    <property type="component" value="Chromosome 3"/>
</dbReference>
<dbReference type="SUPFAM" id="SSF54001">
    <property type="entry name" value="Cysteine proteinases"/>
    <property type="match status" value="1"/>
</dbReference>
<dbReference type="InterPro" id="IPR001394">
    <property type="entry name" value="Peptidase_C19_UCH"/>
</dbReference>
<name>A0A034VSK6_BACDO</name>
<feature type="region of interest" description="Disordered" evidence="2">
    <location>
        <begin position="555"/>
        <end position="575"/>
    </location>
</feature>
<accession>A0A6I9V8R2</accession>
<feature type="domain" description="USP" evidence="3">
    <location>
        <begin position="428"/>
        <end position="835"/>
    </location>
</feature>
<dbReference type="OMA" id="YKMCGRS"/>
<feature type="region of interest" description="Disordered" evidence="2">
    <location>
        <begin position="904"/>
        <end position="937"/>
    </location>
</feature>
<dbReference type="OrthoDB" id="2420415at2759"/>
<gene>
    <name evidence="4" type="primary">UBP38</name>
    <name evidence="6" type="synonym">LOC105227677</name>
</gene>
<dbReference type="EMBL" id="GAKP01014409">
    <property type="protein sequence ID" value="JAC44543.1"/>
    <property type="molecule type" value="Transcribed_RNA"/>
</dbReference>
<dbReference type="InterPro" id="IPR028889">
    <property type="entry name" value="USP"/>
</dbReference>
<keyword evidence="5" id="KW-1185">Reference proteome</keyword>
<dbReference type="GO" id="GO:0005829">
    <property type="term" value="C:cytosol"/>
    <property type="evidence" value="ECO:0007669"/>
    <property type="project" value="TreeGrafter"/>
</dbReference>
<dbReference type="PROSITE" id="PS00972">
    <property type="entry name" value="USP_1"/>
    <property type="match status" value="1"/>
</dbReference>
<dbReference type="InterPro" id="IPR018200">
    <property type="entry name" value="USP_CS"/>
</dbReference>
<organism evidence="4">
    <name type="scientific">Bactrocera dorsalis</name>
    <name type="common">Oriental fruit fly</name>
    <name type="synonym">Dacus dorsalis</name>
    <dbReference type="NCBI Taxonomy" id="27457"/>
    <lineage>
        <taxon>Eukaryota</taxon>
        <taxon>Metazoa</taxon>
        <taxon>Ecdysozoa</taxon>
        <taxon>Arthropoda</taxon>
        <taxon>Hexapoda</taxon>
        <taxon>Insecta</taxon>
        <taxon>Pterygota</taxon>
        <taxon>Neoptera</taxon>
        <taxon>Endopterygota</taxon>
        <taxon>Diptera</taxon>
        <taxon>Brachycera</taxon>
        <taxon>Muscomorpha</taxon>
        <taxon>Tephritoidea</taxon>
        <taxon>Tephritidae</taxon>
        <taxon>Bactrocera</taxon>
        <taxon>Bactrocera</taxon>
    </lineage>
</organism>
<dbReference type="AlphaFoldDB" id="A0A034VSK6"/>
<sequence length="948" mass="104355">MAVKQNNTEANAAPAPVNGNAVGGVNTTGGSMAGVTGGVGVGGNNGLTGVGVGVGGGTKTKKLNAKANLGAEISGNPDANEPGCSGVDNSAPNKPKINMKAATGSSGNIGGGSEAGNIGGQSSKNTTDITHILHLIELVELNQQHISFGPDIVKIYHHIINELARVQTPRQIPKELKRFKEDIVKVGAFFSKANEKRVYLFYLRVVCQLITQGEGEPPSCAIAIIFQLFSSEMVFEAVQSMLDHKIPEQNIRKTVKLLSEWLRMCNFCQNLNLWILAILRGLQEQQKFSLFRDIALDNIEPLFTSLILPVLRPKVYPIVCHMLSFIDQTPVVFHKILPKFPRVITYLKQQSNSQEDYAEETKKILQKLVDLTKSLMVRFYGYDDLYEAVELVMKDIPHSYDLPNYGSSTKSGDDNSTEIIPHESNAKVGLVNLGNTCYMNSVLQALAMTKEFSREILLSQSKSPLLMKMQQQIALMLYSTRFELTPSRVLSATRPPGFSPGLQQDSSEYLGYLLETLHEQETLFRKKQGSDMANAKKVIDDKKVVIADGEANEPIAKSAKQAEQESGSTNSGEGATAYFNTAQTQHSYTSDSATTDTTNKTNDSSNTVVDEKLVVQTNASSSSDPCKDNAVATTTIDKTFTGKLATTYECLTCGWKSRIVDSFRDLQLSFPEVKNDCASNYSVQDLIDYYCSPEKLYGDNQYFCERCKKLSDAERYINVISAPKNLILTLKHFKYDQKYHTRAKLMHKVFHDEKVSVKVCAEETLEEIASVHYDLYAGVVHSGFSMDSGHYYTYAADITNKWYKFNDNVVTPSKSEELHNLTPPNTPYILFYQMGARSNEVCSCEGSTTKVVKVDVPNSLSLDELSGDLRNYINHDNYIFAEEIKERIIKSGGRAALQSALAAKRSGNGRGGGGGRSDYDDDNDSDQPPPASGCGGNALDINVNRFVY</sequence>
<protein>
    <submittedName>
        <fullName evidence="6">Ubiquitin carboxyl-terminal hydrolase 35</fullName>
    </submittedName>
    <submittedName>
        <fullName evidence="4">Ubiquitin carboxyl-terminal hydrolase 38</fullName>
    </submittedName>
</protein>
<evidence type="ECO:0000313" key="4">
    <source>
        <dbReference type="EMBL" id="JAC44543.1"/>
    </source>
</evidence>
<feature type="compositionally biased region" description="Polar residues" evidence="2">
    <location>
        <begin position="564"/>
        <end position="575"/>
    </location>
</feature>
<dbReference type="GO" id="GO:0016579">
    <property type="term" value="P:protein deubiquitination"/>
    <property type="evidence" value="ECO:0007669"/>
    <property type="project" value="InterPro"/>
</dbReference>
<dbReference type="GO" id="GO:0004843">
    <property type="term" value="F:cysteine-type deubiquitinase activity"/>
    <property type="evidence" value="ECO:0007669"/>
    <property type="project" value="InterPro"/>
</dbReference>
<evidence type="ECO:0000256" key="2">
    <source>
        <dbReference type="SAM" id="MobiDB-lite"/>
    </source>
</evidence>
<reference evidence="6" key="2">
    <citation type="submission" date="2025-05" db="UniProtKB">
        <authorList>
            <consortium name="RefSeq"/>
        </authorList>
    </citation>
    <scope>IDENTIFICATION</scope>
    <source>
        <tissue evidence="6">Adult</tissue>
    </source>
</reference>
<dbReference type="Gene3D" id="3.90.70.10">
    <property type="entry name" value="Cysteine proteinases"/>
    <property type="match status" value="1"/>
</dbReference>
<dbReference type="InterPro" id="IPR049407">
    <property type="entry name" value="Usp38-like_N"/>
</dbReference>
<reference evidence="4" key="1">
    <citation type="journal article" date="2014" name="BMC Genomics">
        <title>Characterizing the developmental transcriptome of the oriental fruit fly, Bactrocera dorsalis (Diptera: Tephritidae) through comparative genomic analysis with Drosophila melanogaster utilizing modENCODE datasets.</title>
        <authorList>
            <person name="Geib S.M."/>
            <person name="Calla B."/>
            <person name="Hall B."/>
            <person name="Hou S."/>
            <person name="Manoukis N.C."/>
        </authorList>
    </citation>
    <scope>NUCLEOTIDE SEQUENCE</scope>
    <source>
        <strain evidence="4">Punador</strain>
    </source>
</reference>
<dbReference type="PANTHER" id="PTHR24006">
    <property type="entry name" value="UBIQUITIN CARBOXYL-TERMINAL HYDROLASE"/>
    <property type="match status" value="1"/>
</dbReference>
<accession>A0A034VSK6</accession>
<dbReference type="Pfam" id="PF21246">
    <property type="entry name" value="Usp38-like_N"/>
    <property type="match status" value="1"/>
</dbReference>
<evidence type="ECO:0000259" key="3">
    <source>
        <dbReference type="PROSITE" id="PS50235"/>
    </source>
</evidence>
<dbReference type="GO" id="GO:0005634">
    <property type="term" value="C:nucleus"/>
    <property type="evidence" value="ECO:0007669"/>
    <property type="project" value="TreeGrafter"/>
</dbReference>
<dbReference type="InterPro" id="IPR038765">
    <property type="entry name" value="Papain-like_cys_pep_sf"/>
</dbReference>
<keyword evidence="4 6" id="KW-0378">Hydrolase</keyword>
<dbReference type="InterPro" id="IPR050164">
    <property type="entry name" value="Peptidase_C19"/>
</dbReference>
<feature type="region of interest" description="Disordered" evidence="2">
    <location>
        <begin position="586"/>
        <end position="605"/>
    </location>
</feature>
<proteinExistence type="inferred from homology"/>
<dbReference type="Pfam" id="PF00443">
    <property type="entry name" value="UCH"/>
    <property type="match status" value="1"/>
</dbReference>
<evidence type="ECO:0000256" key="1">
    <source>
        <dbReference type="ARBA" id="ARBA00009085"/>
    </source>
</evidence>
<dbReference type="RefSeq" id="XP_011205455.2">
    <property type="nucleotide sequence ID" value="XM_011207153.4"/>
</dbReference>
<comment type="similarity">
    <text evidence="1">Belongs to the peptidase C19 family.</text>
</comment>
<dbReference type="PANTHER" id="PTHR24006:SF908">
    <property type="entry name" value="DEUBIQUITINATING APOPTOTIC INHIBITOR, ISOFORM A"/>
    <property type="match status" value="1"/>
</dbReference>
<feature type="compositionally biased region" description="Low complexity" evidence="2">
    <location>
        <begin position="587"/>
        <end position="605"/>
    </location>
</feature>
<dbReference type="KEGG" id="bdr:105227677"/>